<reference evidence="1 2" key="1">
    <citation type="submission" date="2019-01" db="EMBL/GenBank/DDBJ databases">
        <authorList>
            <person name="Chen W.-M."/>
        </authorList>
    </citation>
    <scope>NUCLEOTIDE SEQUENCE [LARGE SCALE GENOMIC DNA]</scope>
    <source>
        <strain evidence="1 2">CCP-6</strain>
    </source>
</reference>
<keyword evidence="2" id="KW-1185">Reference proteome</keyword>
<dbReference type="AlphaFoldDB" id="A0A437MF60"/>
<organism evidence="1 2">
    <name type="scientific">Rhodovarius crocodyli</name>
    <dbReference type="NCBI Taxonomy" id="1979269"/>
    <lineage>
        <taxon>Bacteria</taxon>
        <taxon>Pseudomonadati</taxon>
        <taxon>Pseudomonadota</taxon>
        <taxon>Alphaproteobacteria</taxon>
        <taxon>Acetobacterales</taxon>
        <taxon>Roseomonadaceae</taxon>
        <taxon>Rhodovarius</taxon>
    </lineage>
</organism>
<comment type="caution">
    <text evidence="1">The sequence shown here is derived from an EMBL/GenBank/DDBJ whole genome shotgun (WGS) entry which is preliminary data.</text>
</comment>
<gene>
    <name evidence="1" type="ORF">EOD42_14415</name>
</gene>
<proteinExistence type="predicted"/>
<dbReference type="RefSeq" id="WP_127788234.1">
    <property type="nucleotide sequence ID" value="NZ_SACL01000004.1"/>
</dbReference>
<evidence type="ECO:0000313" key="2">
    <source>
        <dbReference type="Proteomes" id="UP000282957"/>
    </source>
</evidence>
<dbReference type="Proteomes" id="UP000282957">
    <property type="component" value="Unassembled WGS sequence"/>
</dbReference>
<dbReference type="EMBL" id="SACL01000004">
    <property type="protein sequence ID" value="RVT96301.1"/>
    <property type="molecule type" value="Genomic_DNA"/>
</dbReference>
<sequence>MSVMIRTAAVEAMIGRAAARMSGAAQVARELGSDAMAAGYENSMAFIQAEMAALLDSIAPLARTTELPLLAAPDGTPAHSADAVAPGSRKPHVRTDVGNAGCHWQDGEREQLREGWLAGKSIPALGVELKRSERAILHEATKVLGLERRPGDREAMRAFRARLAEPTAEAAHG</sequence>
<protein>
    <submittedName>
        <fullName evidence="1">Uncharacterized protein</fullName>
    </submittedName>
</protein>
<evidence type="ECO:0000313" key="1">
    <source>
        <dbReference type="EMBL" id="RVT96301.1"/>
    </source>
</evidence>
<accession>A0A437MF60</accession>
<name>A0A437MF60_9PROT</name>